<dbReference type="AlphaFoldDB" id="A0A9N9ZYV3"/>
<feature type="domain" description="DUF155" evidence="2">
    <location>
        <begin position="151"/>
        <end position="329"/>
    </location>
</feature>
<protein>
    <recommendedName>
        <fullName evidence="2">DUF155 domain-containing protein</fullName>
    </recommendedName>
</protein>
<organism evidence="3 4">
    <name type="scientific">Bemisia tabaci</name>
    <name type="common">Sweetpotato whitefly</name>
    <name type="synonym">Aleurodes tabaci</name>
    <dbReference type="NCBI Taxonomy" id="7038"/>
    <lineage>
        <taxon>Eukaryota</taxon>
        <taxon>Metazoa</taxon>
        <taxon>Ecdysozoa</taxon>
        <taxon>Arthropoda</taxon>
        <taxon>Hexapoda</taxon>
        <taxon>Insecta</taxon>
        <taxon>Pterygota</taxon>
        <taxon>Neoptera</taxon>
        <taxon>Paraneoptera</taxon>
        <taxon>Hemiptera</taxon>
        <taxon>Sternorrhyncha</taxon>
        <taxon>Aleyrodoidea</taxon>
        <taxon>Aleyrodidae</taxon>
        <taxon>Aleyrodinae</taxon>
        <taxon>Bemisia</taxon>
    </lineage>
</organism>
<dbReference type="GO" id="GO:0005739">
    <property type="term" value="C:mitochondrion"/>
    <property type="evidence" value="ECO:0007669"/>
    <property type="project" value="UniProtKB-ARBA"/>
</dbReference>
<gene>
    <name evidence="3" type="ORF">BEMITA_LOCUS1777</name>
</gene>
<comment type="similarity">
    <text evidence="1">Belongs to the RMD1/sif2 family.</text>
</comment>
<reference evidence="3" key="1">
    <citation type="submission" date="2021-12" db="EMBL/GenBank/DDBJ databases">
        <authorList>
            <person name="King R."/>
        </authorList>
    </citation>
    <scope>NUCLEOTIDE SEQUENCE</scope>
</reference>
<keyword evidence="4" id="KW-1185">Reference proteome</keyword>
<dbReference type="InterPro" id="IPR003734">
    <property type="entry name" value="DUF155"/>
</dbReference>
<evidence type="ECO:0000313" key="4">
    <source>
        <dbReference type="Proteomes" id="UP001152759"/>
    </source>
</evidence>
<accession>A0A9N9ZYV3</accession>
<sequence>MSFIMLNSLKFCSKWCQVLSKGNAHYTWRLLVPESSFSSSSCSSNLIRFLNTKVASPKFVPKGALFSPTIRSGLTTRKKKLRDTIPNKHGYWNVVAFSTAEEYDLDNIRIGLETKNLYEVHPLDTEGVQAGTDSFIHAVAHYQVEEEPRQIFIFREGSVVLWNVSELEYTNFLMFLKHYELQSYDEKLIESERELMHYKYTDSLKKSTLMNGNIYLCKDSSSNFDLDLYTFSNAMASSVKLGIWEATLEKYVESIEYITEDMKMGRRIKIGPKEVLRKTGEIFALRHSINLSSDLLDVPDFYWDREQLEKLYLLTCNYFSIPRRTKIMNEKLNHCLELVELLSTHLSDRHHVRLEWMIIVLIMVEVAFEFIHYYNTYYVGGT</sequence>
<evidence type="ECO:0000256" key="1">
    <source>
        <dbReference type="ARBA" id="ARBA00008306"/>
    </source>
</evidence>
<dbReference type="GO" id="GO:0070131">
    <property type="term" value="P:positive regulation of mitochondrial translation"/>
    <property type="evidence" value="ECO:0007669"/>
    <property type="project" value="TreeGrafter"/>
</dbReference>
<dbReference type="EMBL" id="OU963862">
    <property type="protein sequence ID" value="CAH0382206.1"/>
    <property type="molecule type" value="Genomic_DNA"/>
</dbReference>
<dbReference type="InterPro" id="IPR051624">
    <property type="entry name" value="RMD1/Sad1-interacting"/>
</dbReference>
<evidence type="ECO:0000313" key="3">
    <source>
        <dbReference type="EMBL" id="CAH0382206.1"/>
    </source>
</evidence>
<proteinExistence type="inferred from homology"/>
<name>A0A9N9ZYV3_BEMTA</name>
<dbReference type="PANTHER" id="PTHR16255:SF1">
    <property type="entry name" value="REQUIRED FOR MEIOTIC NUCLEAR DIVISION PROTEIN 1 HOMOLOG"/>
    <property type="match status" value="1"/>
</dbReference>
<dbReference type="KEGG" id="btab:109033183"/>
<dbReference type="Pfam" id="PF02582">
    <property type="entry name" value="DUF155"/>
    <property type="match status" value="1"/>
</dbReference>
<evidence type="ECO:0000259" key="2">
    <source>
        <dbReference type="Pfam" id="PF02582"/>
    </source>
</evidence>
<dbReference type="PANTHER" id="PTHR16255">
    <property type="entry name" value="REQUIRED FOR MEIOTIC NUCLEAR DIVISION PROTEIN 1 HOMOLOG"/>
    <property type="match status" value="1"/>
</dbReference>
<dbReference type="Proteomes" id="UP001152759">
    <property type="component" value="Chromosome 1"/>
</dbReference>